<proteinExistence type="predicted"/>
<evidence type="ECO:0000313" key="2">
    <source>
        <dbReference type="Proteomes" id="UP000320802"/>
    </source>
</evidence>
<organism evidence="1 2">
    <name type="scientific">Achromobacter phage vB_AxyP_19-32_Axy10</name>
    <dbReference type="NCBI Taxonomy" id="2591041"/>
    <lineage>
        <taxon>Viruses</taxon>
        <taxon>Duplodnaviria</taxon>
        <taxon>Heunggongvirae</taxon>
        <taxon>Uroviricota</taxon>
        <taxon>Caudoviricetes</taxon>
        <taxon>Schitoviridae</taxon>
        <taxon>Rothmandenesvirinae</taxon>
        <taxon>Pourcelvirus</taxon>
        <taxon>Pourcelvirus Axy10</taxon>
    </lineage>
</organism>
<protein>
    <submittedName>
        <fullName evidence="1">Uncharacterized protein</fullName>
    </submittedName>
</protein>
<reference evidence="1 2" key="1">
    <citation type="submission" date="2019-05" db="EMBL/GenBank/DDBJ databases">
        <title>Complete genome sequence of sixteen phages from Abidjan, cote d'Ivoire, isolated on a single strain of Achromobacter xylosoxidans.</title>
        <authorList>
            <person name="Essoh C."/>
            <person name="Vernadet J.-P."/>
            <person name="Vergnaud G."/>
            <person name="Pourcel C."/>
        </authorList>
    </citation>
    <scope>NUCLEOTIDE SEQUENCE [LARGE SCALE GENOMIC DNA]</scope>
</reference>
<sequence length="91" mass="10412">MKALGPRSEMKMVKNAWGNQAGQCQQLFQVEAADVGKVKPHYLGFNHRSYMFKKEDIGTTIVVYTDGTQWTCWVFSLNWDNEDVQNHAGTQ</sequence>
<name>A0A514CU19_9CAUD</name>
<keyword evidence="2" id="KW-1185">Reference proteome</keyword>
<dbReference type="EMBL" id="MK962629">
    <property type="protein sequence ID" value="QDH83975.1"/>
    <property type="molecule type" value="Genomic_DNA"/>
</dbReference>
<gene>
    <name evidence="1" type="ORF">Axy10_025</name>
</gene>
<accession>A0A514CU19</accession>
<evidence type="ECO:0000313" key="1">
    <source>
        <dbReference type="EMBL" id="QDH83975.1"/>
    </source>
</evidence>
<dbReference type="Proteomes" id="UP000320802">
    <property type="component" value="Segment"/>
</dbReference>